<organism evidence="3 4">
    <name type="scientific">Joostella atrarenae</name>
    <dbReference type="NCBI Taxonomy" id="679257"/>
    <lineage>
        <taxon>Bacteria</taxon>
        <taxon>Pseudomonadati</taxon>
        <taxon>Bacteroidota</taxon>
        <taxon>Flavobacteriia</taxon>
        <taxon>Flavobacteriales</taxon>
        <taxon>Flavobacteriaceae</taxon>
        <taxon>Joostella</taxon>
    </lineage>
</organism>
<dbReference type="PANTHER" id="PTHR33055">
    <property type="entry name" value="TRANSPOSASE FOR INSERTION SEQUENCE ELEMENT IS1111A"/>
    <property type="match status" value="1"/>
</dbReference>
<dbReference type="InterPro" id="IPR003346">
    <property type="entry name" value="Transposase_20"/>
</dbReference>
<dbReference type="Pfam" id="PF02371">
    <property type="entry name" value="Transposase_20"/>
    <property type="match status" value="1"/>
</dbReference>
<evidence type="ECO:0000313" key="3">
    <source>
        <dbReference type="EMBL" id="MCF8714480.1"/>
    </source>
</evidence>
<evidence type="ECO:0000313" key="4">
    <source>
        <dbReference type="Proteomes" id="UP000829517"/>
    </source>
</evidence>
<dbReference type="PANTHER" id="PTHR33055:SF3">
    <property type="entry name" value="PUTATIVE TRANSPOSASE FOR IS117-RELATED"/>
    <property type="match status" value="1"/>
</dbReference>
<dbReference type="InterPro" id="IPR047650">
    <property type="entry name" value="Transpos_IS110"/>
</dbReference>
<dbReference type="Pfam" id="PF01548">
    <property type="entry name" value="DEDD_Tnp_IS110"/>
    <property type="match status" value="1"/>
</dbReference>
<feature type="domain" description="Transposase IS116/IS110/IS902 C-terminal" evidence="2">
    <location>
        <begin position="192"/>
        <end position="278"/>
    </location>
</feature>
<dbReference type="Proteomes" id="UP000829517">
    <property type="component" value="Unassembled WGS sequence"/>
</dbReference>
<evidence type="ECO:0000259" key="1">
    <source>
        <dbReference type="Pfam" id="PF01548"/>
    </source>
</evidence>
<gene>
    <name evidence="3" type="ORF">JM658_06505</name>
</gene>
<sequence>MSKVKEFIGIDVSKDFIDVYDCKGEFHQFTNSLSGFKQLKKITNSLSHCIVEATGYYHIQLAYFLLEHDIAVSVENPLKVKRFIQMKLSKVKTDKSDAKQLYEYGLNQKPKCWEGHSKNQQECLQIVRLLSVYTKQPTQLKNKIHGESVLGIPSKEVLKSLKRQLKNIDNELVKLEAILSEKVKLAYQKEVTLLKSIPGIGEKTALMLLVFTNGLKQFKSASELCSYAGITPTTRESGTSIKGRPRISKMGNPKLRNLLFMCSFNACKYNRACKALYERIVTKGKSKKLALIAVCNKLLKQAFAIVKNGMPYDENFVSRLR</sequence>
<name>A0ABS9J2A3_9FLAO</name>
<protein>
    <submittedName>
        <fullName evidence="3">IS110 family transposase</fullName>
    </submittedName>
</protein>
<proteinExistence type="predicted"/>
<comment type="caution">
    <text evidence="3">The sequence shown here is derived from an EMBL/GenBank/DDBJ whole genome shotgun (WGS) entry which is preliminary data.</text>
</comment>
<dbReference type="InterPro" id="IPR002525">
    <property type="entry name" value="Transp_IS110-like_N"/>
</dbReference>
<keyword evidence="4" id="KW-1185">Reference proteome</keyword>
<evidence type="ECO:0000259" key="2">
    <source>
        <dbReference type="Pfam" id="PF02371"/>
    </source>
</evidence>
<dbReference type="RefSeq" id="WP_236958439.1">
    <property type="nucleotide sequence ID" value="NZ_JAETXX010000002.1"/>
</dbReference>
<feature type="domain" description="Transposase IS110-like N-terminal" evidence="1">
    <location>
        <begin position="8"/>
        <end position="145"/>
    </location>
</feature>
<dbReference type="NCBIfam" id="NF033542">
    <property type="entry name" value="transpos_IS110"/>
    <property type="match status" value="1"/>
</dbReference>
<dbReference type="EMBL" id="JAETXX010000002">
    <property type="protein sequence ID" value="MCF8714480.1"/>
    <property type="molecule type" value="Genomic_DNA"/>
</dbReference>
<reference evidence="3 4" key="1">
    <citation type="submission" date="2021-01" db="EMBL/GenBank/DDBJ databases">
        <title>Genome sequencing of Joostella atrarenae M1-2 (= KCTC 23194).</title>
        <authorList>
            <person name="Zakaria M.R."/>
            <person name="Lam M.Q."/>
            <person name="Chong C.S."/>
        </authorList>
    </citation>
    <scope>NUCLEOTIDE SEQUENCE [LARGE SCALE GENOMIC DNA]</scope>
    <source>
        <strain evidence="3 4">M1-2</strain>
    </source>
</reference>
<accession>A0ABS9J2A3</accession>